<gene>
    <name evidence="4" type="ORF">UFOPK3752_01248</name>
    <name evidence="5" type="ORF">UFOPK4150_01434</name>
</gene>
<dbReference type="SUPFAM" id="SSF46955">
    <property type="entry name" value="Putative DNA-binding domain"/>
    <property type="match status" value="1"/>
</dbReference>
<protein>
    <submittedName>
        <fullName evidence="4">Unannotated protein</fullName>
    </submittedName>
</protein>
<evidence type="ECO:0000313" key="5">
    <source>
        <dbReference type="EMBL" id="CAB5035060.1"/>
    </source>
</evidence>
<dbReference type="GO" id="GO:0046872">
    <property type="term" value="F:metal ion binding"/>
    <property type="evidence" value="ECO:0007669"/>
    <property type="project" value="InterPro"/>
</dbReference>
<dbReference type="Pfam" id="PF02607">
    <property type="entry name" value="B12-binding_2"/>
    <property type="match status" value="1"/>
</dbReference>
<dbReference type="InterPro" id="IPR003759">
    <property type="entry name" value="Cbl-bd_cap"/>
</dbReference>
<evidence type="ECO:0000256" key="1">
    <source>
        <dbReference type="ARBA" id="ARBA00023125"/>
    </source>
</evidence>
<dbReference type="InterPro" id="IPR036724">
    <property type="entry name" value="Cobalamin-bd_sf"/>
</dbReference>
<evidence type="ECO:0000313" key="4">
    <source>
        <dbReference type="EMBL" id="CAB4944136.1"/>
    </source>
</evidence>
<dbReference type="Gene3D" id="1.10.1240.10">
    <property type="entry name" value="Methionine synthase domain"/>
    <property type="match status" value="1"/>
</dbReference>
<organism evidence="4">
    <name type="scientific">freshwater metagenome</name>
    <dbReference type="NCBI Taxonomy" id="449393"/>
    <lineage>
        <taxon>unclassified sequences</taxon>
        <taxon>metagenomes</taxon>
        <taxon>ecological metagenomes</taxon>
    </lineage>
</organism>
<dbReference type="Pfam" id="PF13411">
    <property type="entry name" value="MerR_1"/>
    <property type="match status" value="1"/>
</dbReference>
<dbReference type="PROSITE" id="PS50937">
    <property type="entry name" value="HTH_MERR_2"/>
    <property type="match status" value="1"/>
</dbReference>
<dbReference type="EMBL" id="CAFBND010000045">
    <property type="protein sequence ID" value="CAB4944136.1"/>
    <property type="molecule type" value="Genomic_DNA"/>
</dbReference>
<dbReference type="InterPro" id="IPR006158">
    <property type="entry name" value="Cobalamin-bd"/>
</dbReference>
<dbReference type="EMBL" id="CAFBPU010000029">
    <property type="protein sequence ID" value="CAB5035060.1"/>
    <property type="molecule type" value="Genomic_DNA"/>
</dbReference>
<accession>A0A6J7JLC3</accession>
<dbReference type="SUPFAM" id="SSF52242">
    <property type="entry name" value="Cobalamin (vitamin B12)-binding domain"/>
    <property type="match status" value="1"/>
</dbReference>
<dbReference type="GO" id="GO:0003677">
    <property type="term" value="F:DNA binding"/>
    <property type="evidence" value="ECO:0007669"/>
    <property type="project" value="UniProtKB-KW"/>
</dbReference>
<feature type="domain" description="HTH merR-type" evidence="2">
    <location>
        <begin position="4"/>
        <end position="73"/>
    </location>
</feature>
<dbReference type="Gene3D" id="3.40.50.280">
    <property type="entry name" value="Cobalamin-binding domain"/>
    <property type="match status" value="1"/>
</dbReference>
<dbReference type="PANTHER" id="PTHR30204:SF97">
    <property type="entry name" value="MERR FAMILY REGULATORY PROTEIN"/>
    <property type="match status" value="1"/>
</dbReference>
<dbReference type="GO" id="GO:0031419">
    <property type="term" value="F:cobalamin binding"/>
    <property type="evidence" value="ECO:0007669"/>
    <property type="project" value="InterPro"/>
</dbReference>
<dbReference type="GO" id="GO:0003700">
    <property type="term" value="F:DNA-binding transcription factor activity"/>
    <property type="evidence" value="ECO:0007669"/>
    <property type="project" value="InterPro"/>
</dbReference>
<dbReference type="InterPro" id="IPR000551">
    <property type="entry name" value="MerR-type_HTH_dom"/>
</dbReference>
<proteinExistence type="predicted"/>
<dbReference type="AlphaFoldDB" id="A0A6J7JLC3"/>
<feature type="domain" description="B12-binding" evidence="3">
    <location>
        <begin position="188"/>
        <end position="304"/>
    </location>
</feature>
<dbReference type="PROSITE" id="PS51332">
    <property type="entry name" value="B12_BINDING"/>
    <property type="match status" value="1"/>
</dbReference>
<keyword evidence="1" id="KW-0238">DNA-binding</keyword>
<name>A0A6J7JLC3_9ZZZZ</name>
<dbReference type="InterPro" id="IPR036594">
    <property type="entry name" value="Meth_synthase_dom"/>
</dbReference>
<evidence type="ECO:0000259" key="2">
    <source>
        <dbReference type="PROSITE" id="PS50937"/>
    </source>
</evidence>
<dbReference type="SMART" id="SM00422">
    <property type="entry name" value="HTH_MERR"/>
    <property type="match status" value="1"/>
</dbReference>
<dbReference type="InterPro" id="IPR009061">
    <property type="entry name" value="DNA-bd_dom_put_sf"/>
</dbReference>
<evidence type="ECO:0000259" key="3">
    <source>
        <dbReference type="PROSITE" id="PS51332"/>
    </source>
</evidence>
<reference evidence="4" key="1">
    <citation type="submission" date="2020-05" db="EMBL/GenBank/DDBJ databases">
        <authorList>
            <person name="Chiriac C."/>
            <person name="Salcher M."/>
            <person name="Ghai R."/>
            <person name="Kavagutti S V."/>
        </authorList>
    </citation>
    <scope>NUCLEOTIDE SEQUENCE</scope>
</reference>
<sequence length="304" mass="32041">MHPGITVAALARRLGVAPATLRTWDRRYGLGSSDHEAGSHRRYSEADVARLVLMRRLVNTGVPPGAAARTALAAPVDQDDRGVEVDARTQIGAGSLAPIARPAAVVVRGLTQASRSLDAATCSEIVCESIDARGVVWTWEHVLIPVMVEVGRLWESTGRGVEVEHLLSESVIAALSAVSLVRRKVINARPVLLACAELETHSLPLVALGAALAEKNVGVRVLGGRVPPSALISAIQRVGPSAVLLWSSSERTGQPHLLENLPDQRPAPLLLAAGPGWVDPVPTGVVRVTDFAGALDRLVEVARA</sequence>
<dbReference type="PANTHER" id="PTHR30204">
    <property type="entry name" value="REDOX-CYCLING DRUG-SENSING TRANSCRIPTIONAL ACTIVATOR SOXR"/>
    <property type="match status" value="1"/>
</dbReference>
<dbReference type="Gene3D" id="1.10.1660.10">
    <property type="match status" value="1"/>
</dbReference>
<dbReference type="InterPro" id="IPR047057">
    <property type="entry name" value="MerR_fam"/>
</dbReference>